<keyword evidence="8 17" id="KW-1133">Transmembrane helix</keyword>
<feature type="transmembrane region" description="Helical" evidence="17">
    <location>
        <begin position="196"/>
        <end position="214"/>
    </location>
</feature>
<proteinExistence type="predicted"/>
<sequence length="306" mass="35052">MYSLKYLFPIRIESALHLTPNSINPAIWGKFFLFLFLLPIYSLSSKAKPHAMNYETYQIMLYVLSFLAVIVFVALYFVKAGYGMFRTRSWGWSVPNKVGWVLMESPSFVVMGLWAWKAGVEAYTPQAVFVGLFMLHYFQRSFVFPLLMKGKSRMPLAIMAMGILFNVINATLLAASFFSCALPGKYESATFWTNPLPWVGAAIFFIGMAINLHADHVIRNLRKPGDTRHYLPEKGFYRYVTSANYFGELVEWTGFALLTASPAAWVFVWWTAANLVPRADAIYKRYCEEFGKQAVGSRKRIIPYIY</sequence>
<keyword evidence="5" id="KW-0256">Endoplasmic reticulum</keyword>
<keyword evidence="4" id="KW-0221">Differentiation</keyword>
<evidence type="ECO:0000256" key="8">
    <source>
        <dbReference type="ARBA" id="ARBA00022989"/>
    </source>
</evidence>
<keyword evidence="3 17" id="KW-0812">Transmembrane</keyword>
<evidence type="ECO:0000256" key="14">
    <source>
        <dbReference type="ARBA" id="ARBA00041664"/>
    </source>
</evidence>
<evidence type="ECO:0000256" key="7">
    <source>
        <dbReference type="ARBA" id="ARBA00022857"/>
    </source>
</evidence>
<evidence type="ECO:0000256" key="1">
    <source>
        <dbReference type="ARBA" id="ARBA00004477"/>
    </source>
</evidence>
<reference evidence="19" key="1">
    <citation type="submission" date="2008-08" db="EMBL/GenBank/DDBJ databases">
        <title>Draft genome sequence of Bacteroides plebeius (DSM 17135).</title>
        <authorList>
            <person name="Sudarsanam P."/>
            <person name="Ley R."/>
            <person name="Guruge J."/>
            <person name="Turnbaugh P.J."/>
            <person name="Mahowald M."/>
            <person name="Liep D."/>
            <person name="Gordon J."/>
        </authorList>
    </citation>
    <scope>NUCLEOTIDE SEQUENCE [LARGE SCALE GENOMIC DNA]</scope>
    <source>
        <strain evidence="19">DSM 17135</strain>
    </source>
</reference>
<evidence type="ECO:0000256" key="17">
    <source>
        <dbReference type="SAM" id="Phobius"/>
    </source>
</evidence>
<dbReference type="PANTHER" id="PTHR10556:SF57">
    <property type="entry name" value="3-OXO-5-ALPHA-STEROID 4-DEHYDROGENASE 1"/>
    <property type="match status" value="1"/>
</dbReference>
<dbReference type="EMBL" id="ABQC02000025">
    <property type="protein sequence ID" value="EDY93604.1"/>
    <property type="molecule type" value="Genomic_DNA"/>
</dbReference>
<evidence type="ECO:0000256" key="16">
    <source>
        <dbReference type="ARBA" id="ARBA00049166"/>
    </source>
</evidence>
<dbReference type="GO" id="GO:0030154">
    <property type="term" value="P:cell differentiation"/>
    <property type="evidence" value="ECO:0007669"/>
    <property type="project" value="UniProtKB-KW"/>
</dbReference>
<reference evidence="19" key="2">
    <citation type="submission" date="2008-08" db="EMBL/GenBank/DDBJ databases">
        <authorList>
            <person name="Fulton L."/>
            <person name="Clifton S."/>
            <person name="Fulton B."/>
            <person name="Xu J."/>
            <person name="Minx P."/>
            <person name="Pepin K.H."/>
            <person name="Johnson M."/>
            <person name="Thiruvilangam P."/>
            <person name="Bhonagiri V."/>
            <person name="Nash W.E."/>
            <person name="Mardis E.R."/>
            <person name="Wilson R.K."/>
        </authorList>
    </citation>
    <scope>NUCLEOTIDE SEQUENCE [LARGE SCALE GENOMIC DNA]</scope>
    <source>
        <strain evidence="19">DSM 17135</strain>
    </source>
</reference>
<protein>
    <recommendedName>
        <fullName evidence="13">3-oxo-5-alpha-steroid 4-dehydrogenase 1</fullName>
    </recommendedName>
    <alternativeName>
        <fullName evidence="14">SR type 1</fullName>
    </alternativeName>
    <alternativeName>
        <fullName evidence="15">Steroid 5-alpha-reductase 1</fullName>
    </alternativeName>
</protein>
<evidence type="ECO:0000313" key="19">
    <source>
        <dbReference type="EMBL" id="EDY93604.1"/>
    </source>
</evidence>
<keyword evidence="7" id="KW-0521">NADP</keyword>
<comment type="subcellular location">
    <subcellularLocation>
        <location evidence="1">Endoplasmic reticulum membrane</location>
        <topology evidence="1">Multi-pass membrane protein</topology>
    </subcellularLocation>
    <subcellularLocation>
        <location evidence="2">Microsome membrane</location>
    </subcellularLocation>
</comment>
<evidence type="ECO:0000256" key="5">
    <source>
        <dbReference type="ARBA" id="ARBA00022824"/>
    </source>
</evidence>
<dbReference type="InterPro" id="IPR039357">
    <property type="entry name" value="SRD5A/TECR"/>
</dbReference>
<dbReference type="eggNOG" id="ENOG502Z8VT">
    <property type="taxonomic scope" value="Bacteria"/>
</dbReference>
<dbReference type="PROSITE" id="PS50244">
    <property type="entry name" value="S5A_REDUCTASE"/>
    <property type="match status" value="1"/>
</dbReference>
<feature type="domain" description="3-oxo-5-alpha-steroid 4-dehydrogenase C-terminal" evidence="18">
    <location>
        <begin position="153"/>
        <end position="306"/>
    </location>
</feature>
<evidence type="ECO:0000259" key="18">
    <source>
        <dbReference type="Pfam" id="PF02544"/>
    </source>
</evidence>
<evidence type="ECO:0000256" key="13">
    <source>
        <dbReference type="ARBA" id="ARBA00039428"/>
    </source>
</evidence>
<keyword evidence="6" id="KW-0492">Microsome</keyword>
<evidence type="ECO:0000256" key="2">
    <source>
        <dbReference type="ARBA" id="ARBA00004524"/>
    </source>
</evidence>
<dbReference type="PIRSF" id="PIRSF015596">
    <property type="entry name" value="5_alpha-SR2"/>
    <property type="match status" value="1"/>
</dbReference>
<keyword evidence="10" id="KW-0443">Lipid metabolism</keyword>
<feature type="transmembrane region" description="Helical" evidence="17">
    <location>
        <begin position="158"/>
        <end position="184"/>
    </location>
</feature>
<accession>B5D4A5</accession>
<evidence type="ECO:0000256" key="11">
    <source>
        <dbReference type="ARBA" id="ARBA00023136"/>
    </source>
</evidence>
<dbReference type="Proteomes" id="UP000003452">
    <property type="component" value="Unassembled WGS sequence"/>
</dbReference>
<evidence type="ECO:0000256" key="15">
    <source>
        <dbReference type="ARBA" id="ARBA00042579"/>
    </source>
</evidence>
<gene>
    <name evidence="19" type="ORF">BACPLE_03860</name>
</gene>
<evidence type="ECO:0000256" key="4">
    <source>
        <dbReference type="ARBA" id="ARBA00022782"/>
    </source>
</evidence>
<organism evidence="19">
    <name type="scientific">Phocaeicola plebeius (strain DSM 17135 / JCM 12973 / CCUG 54634 / M2)</name>
    <name type="common">Bacteroides plebeius</name>
    <dbReference type="NCBI Taxonomy" id="484018"/>
    <lineage>
        <taxon>Bacteria</taxon>
        <taxon>Pseudomonadati</taxon>
        <taxon>Bacteroidota</taxon>
        <taxon>Bacteroidia</taxon>
        <taxon>Bacteroidales</taxon>
        <taxon>Bacteroidaceae</taxon>
        <taxon>Phocaeicola</taxon>
    </lineage>
</organism>
<comment type="caution">
    <text evidence="19">The sequence shown here is derived from an EMBL/GenBank/DDBJ whole genome shotgun (WGS) entry which is preliminary data.</text>
</comment>
<evidence type="ECO:0000256" key="6">
    <source>
        <dbReference type="ARBA" id="ARBA00022848"/>
    </source>
</evidence>
<evidence type="ECO:0000256" key="3">
    <source>
        <dbReference type="ARBA" id="ARBA00022692"/>
    </source>
</evidence>
<evidence type="ECO:0000256" key="12">
    <source>
        <dbReference type="ARBA" id="ARBA00037789"/>
    </source>
</evidence>
<comment type="function">
    <text evidence="12">Converts testosterone into 5-alpha-dihydrotestosterone and progesterone or corticosterone into their corresponding 5-alpha-3-oxosteroids. It plays a central role in sexual differentiation and androgen physiology.</text>
</comment>
<dbReference type="InterPro" id="IPR016636">
    <property type="entry name" value="3-oxo-5-alpha-steroid_4-DH"/>
</dbReference>
<dbReference type="PANTHER" id="PTHR10556">
    <property type="entry name" value="3-OXO-5-ALPHA-STEROID 4-DEHYDROGENASE"/>
    <property type="match status" value="1"/>
</dbReference>
<dbReference type="Gene3D" id="1.20.120.1630">
    <property type="match status" value="1"/>
</dbReference>
<evidence type="ECO:0000256" key="9">
    <source>
        <dbReference type="ARBA" id="ARBA00023002"/>
    </source>
</evidence>
<dbReference type="FunFam" id="1.20.120.1630:FF:000014">
    <property type="entry name" value="Steroid 5-alpha reductase, putative"/>
    <property type="match status" value="1"/>
</dbReference>
<name>B5D4A5_PHOPM</name>
<dbReference type="HOGENOM" id="CLU_065395_1_1_10"/>
<feature type="transmembrane region" description="Helical" evidence="17">
    <location>
        <begin position="122"/>
        <end position="138"/>
    </location>
</feature>
<dbReference type="Pfam" id="PF02544">
    <property type="entry name" value="Steroid_dh"/>
    <property type="match status" value="1"/>
</dbReference>
<feature type="transmembrane region" description="Helical" evidence="17">
    <location>
        <begin position="27"/>
        <end position="44"/>
    </location>
</feature>
<keyword evidence="11 17" id="KW-0472">Membrane</keyword>
<dbReference type="GO" id="GO:0003865">
    <property type="term" value="F:3-oxo-5-alpha-steroid 4-dehydrogenase activity"/>
    <property type="evidence" value="ECO:0007669"/>
    <property type="project" value="InterPro"/>
</dbReference>
<keyword evidence="9" id="KW-0560">Oxidoreductase</keyword>
<dbReference type="InterPro" id="IPR001104">
    <property type="entry name" value="3-oxo-5_a-steroid_4-DH_C"/>
</dbReference>
<feature type="transmembrane region" description="Helical" evidence="17">
    <location>
        <begin position="56"/>
        <end position="78"/>
    </location>
</feature>
<dbReference type="GO" id="GO:0006694">
    <property type="term" value="P:steroid biosynthetic process"/>
    <property type="evidence" value="ECO:0007669"/>
    <property type="project" value="TreeGrafter"/>
</dbReference>
<dbReference type="GO" id="GO:0016020">
    <property type="term" value="C:membrane"/>
    <property type="evidence" value="ECO:0007669"/>
    <property type="project" value="InterPro"/>
</dbReference>
<comment type="catalytic activity">
    <reaction evidence="16">
        <text>androst-4-ene-3,17-dione + NADPH + H(+) = 5alpha-androstan-3,17-dione + NADP(+)</text>
        <dbReference type="Rhea" id="RHEA:50816"/>
        <dbReference type="ChEBI" id="CHEBI:15378"/>
        <dbReference type="ChEBI" id="CHEBI:15994"/>
        <dbReference type="ChEBI" id="CHEBI:16422"/>
        <dbReference type="ChEBI" id="CHEBI:57783"/>
        <dbReference type="ChEBI" id="CHEBI:58349"/>
    </reaction>
    <physiologicalReaction direction="left-to-right" evidence="16">
        <dbReference type="Rhea" id="RHEA:50817"/>
    </physiologicalReaction>
</comment>
<evidence type="ECO:0000256" key="10">
    <source>
        <dbReference type="ARBA" id="ARBA00023098"/>
    </source>
</evidence>
<dbReference type="AlphaFoldDB" id="B5D4A5"/>